<proteinExistence type="predicted"/>
<dbReference type="InterPro" id="IPR005358">
    <property type="entry name" value="Puta_zinc/iron-chelating_dom"/>
</dbReference>
<sequence length="266" mass="28752">MTKRRGHTQAGRAAAGPGPVTGPVTDRTTAAAVTAPVQQAYARYARQAGAWIGRYQEQGGRVFCGAGCSACCNMPIRVSLAEALVTAQALTPVRAAGMAAHAEAVIRNARSARSDEEYVQRHREQVGFCPLLDRASGACTAYDARPTRCRDTFSAFPAVYCAVGTLEGMTPRERATYHREVARTPGTDGEWHFIAPLEHLSEPVWVAAARAMRQQWGLEVWGDFWVLTTLARSAEFMAEIGRGRARGAWQVAARLQLAHGAVLEIG</sequence>
<feature type="region of interest" description="Disordered" evidence="1">
    <location>
        <begin position="1"/>
        <end position="25"/>
    </location>
</feature>
<evidence type="ECO:0000313" key="2">
    <source>
        <dbReference type="EMBL" id="PNY79963.1"/>
    </source>
</evidence>
<reference evidence="2 3" key="1">
    <citation type="submission" date="2018-01" db="EMBL/GenBank/DDBJ databases">
        <title>Deinococcus koreensis sp. nov., a radiation-resistant bacterium isolated from river water.</title>
        <authorList>
            <person name="Choi A."/>
        </authorList>
    </citation>
    <scope>NUCLEOTIDE SEQUENCE [LARGE SCALE GENOMIC DNA]</scope>
    <source>
        <strain evidence="2 3">SJW1-2</strain>
    </source>
</reference>
<evidence type="ECO:0000256" key="1">
    <source>
        <dbReference type="SAM" id="MobiDB-lite"/>
    </source>
</evidence>
<name>A0A2K3UTV0_9DEIO</name>
<dbReference type="Proteomes" id="UP000236379">
    <property type="component" value="Unassembled WGS sequence"/>
</dbReference>
<evidence type="ECO:0000313" key="3">
    <source>
        <dbReference type="Proteomes" id="UP000236379"/>
    </source>
</evidence>
<comment type="caution">
    <text evidence="2">The sequence shown here is derived from an EMBL/GenBank/DDBJ whole genome shotgun (WGS) entry which is preliminary data.</text>
</comment>
<dbReference type="EMBL" id="PPPD01000001">
    <property type="protein sequence ID" value="PNY79963.1"/>
    <property type="molecule type" value="Genomic_DNA"/>
</dbReference>
<protein>
    <submittedName>
        <fullName evidence="2">Zinc/iron-chelating domain-containing protein</fullName>
    </submittedName>
</protein>
<organism evidence="2 3">
    <name type="scientific">Deinococcus koreensis</name>
    <dbReference type="NCBI Taxonomy" id="2054903"/>
    <lineage>
        <taxon>Bacteria</taxon>
        <taxon>Thermotogati</taxon>
        <taxon>Deinococcota</taxon>
        <taxon>Deinococci</taxon>
        <taxon>Deinococcales</taxon>
        <taxon>Deinococcaceae</taxon>
        <taxon>Deinococcus</taxon>
    </lineage>
</organism>
<dbReference type="RefSeq" id="WP_103308973.1">
    <property type="nucleotide sequence ID" value="NZ_PPPD01000001.1"/>
</dbReference>
<dbReference type="OrthoDB" id="9810361at2"/>
<dbReference type="AlphaFoldDB" id="A0A2K3UTV0"/>
<gene>
    <name evidence="2" type="ORF">CVO96_00085</name>
</gene>
<keyword evidence="3" id="KW-1185">Reference proteome</keyword>
<dbReference type="Pfam" id="PF03692">
    <property type="entry name" value="CxxCxxCC"/>
    <property type="match status" value="1"/>
</dbReference>
<accession>A0A2K3UTV0</accession>